<name>A0A4Z1PMM8_9PEZI</name>
<sequence>MLDELHHSHLDGDSAGRPCAALVCDRTDASGLNWLRSSAFGLCHSISASWRPRSPHQDKGGVGDIIRRDLIALLGQDLGRKNSYNGSGSLKRGNGPTSL</sequence>
<accession>A0A4Z1PMM8</accession>
<gene>
    <name evidence="2" type="ORF">E6O75_ATG04175</name>
</gene>
<organism evidence="2 3">
    <name type="scientific">Venturia nashicola</name>
    <dbReference type="NCBI Taxonomy" id="86259"/>
    <lineage>
        <taxon>Eukaryota</taxon>
        <taxon>Fungi</taxon>
        <taxon>Dikarya</taxon>
        <taxon>Ascomycota</taxon>
        <taxon>Pezizomycotina</taxon>
        <taxon>Dothideomycetes</taxon>
        <taxon>Pleosporomycetidae</taxon>
        <taxon>Venturiales</taxon>
        <taxon>Venturiaceae</taxon>
        <taxon>Venturia</taxon>
    </lineage>
</organism>
<evidence type="ECO:0000313" key="2">
    <source>
        <dbReference type="EMBL" id="TID24970.1"/>
    </source>
</evidence>
<reference evidence="2 3" key="1">
    <citation type="submission" date="2019-04" db="EMBL/GenBank/DDBJ databases">
        <title>High contiguity whole genome sequence and gene annotation resource for two Venturia nashicola isolates.</title>
        <authorList>
            <person name="Prokchorchik M."/>
            <person name="Won K."/>
            <person name="Lee Y."/>
            <person name="Choi E.D."/>
            <person name="Segonzac C."/>
            <person name="Sohn K.H."/>
        </authorList>
    </citation>
    <scope>NUCLEOTIDE SEQUENCE [LARGE SCALE GENOMIC DNA]</scope>
    <source>
        <strain evidence="2 3">PRI2</strain>
    </source>
</reference>
<feature type="region of interest" description="Disordered" evidence="1">
    <location>
        <begin position="79"/>
        <end position="99"/>
    </location>
</feature>
<protein>
    <submittedName>
        <fullName evidence="2">Uncharacterized protein</fullName>
    </submittedName>
</protein>
<evidence type="ECO:0000256" key="1">
    <source>
        <dbReference type="SAM" id="MobiDB-lite"/>
    </source>
</evidence>
<comment type="caution">
    <text evidence="2">The sequence shown here is derived from an EMBL/GenBank/DDBJ whole genome shotgun (WGS) entry which is preliminary data.</text>
</comment>
<keyword evidence="3" id="KW-1185">Reference proteome</keyword>
<dbReference type="AlphaFoldDB" id="A0A4Z1PMM8"/>
<proteinExistence type="predicted"/>
<dbReference type="EMBL" id="SNSC02000004">
    <property type="protein sequence ID" value="TID24970.1"/>
    <property type="molecule type" value="Genomic_DNA"/>
</dbReference>
<dbReference type="Proteomes" id="UP000298493">
    <property type="component" value="Unassembled WGS sequence"/>
</dbReference>
<evidence type="ECO:0000313" key="3">
    <source>
        <dbReference type="Proteomes" id="UP000298493"/>
    </source>
</evidence>